<proteinExistence type="inferred from homology"/>
<dbReference type="HAMAP" id="MF_00966">
    <property type="entry name" value="G6PD"/>
    <property type="match status" value="1"/>
</dbReference>
<comment type="pathway">
    <text evidence="1 7">Carbohydrate degradation; pentose phosphate pathway; D-ribulose 5-phosphate from D-glucose 6-phosphate (oxidative stage): step 1/3.</text>
</comment>
<accession>A0A1I3HWM1</accession>
<evidence type="ECO:0000256" key="6">
    <source>
        <dbReference type="ARBA" id="ARBA00023277"/>
    </source>
</evidence>
<dbReference type="GO" id="GO:0005829">
    <property type="term" value="C:cytosol"/>
    <property type="evidence" value="ECO:0007669"/>
    <property type="project" value="TreeGrafter"/>
</dbReference>
<dbReference type="AlphaFoldDB" id="A0A1I3HWM1"/>
<feature type="active site" description="Proton acceptor" evidence="7">
    <location>
        <position position="240"/>
    </location>
</feature>
<feature type="binding site" evidence="7">
    <location>
        <position position="182"/>
    </location>
    <ligand>
        <name>substrate</name>
    </ligand>
</feature>
<dbReference type="NCBIfam" id="TIGR00871">
    <property type="entry name" value="zwf"/>
    <property type="match status" value="1"/>
</dbReference>
<feature type="domain" description="Glucose-6-phosphate dehydrogenase C-terminal" evidence="9">
    <location>
        <begin position="189"/>
        <end position="479"/>
    </location>
</feature>
<gene>
    <name evidence="7" type="primary">zwf</name>
    <name evidence="10" type="ORF">SAMN04488095_0731</name>
</gene>
<dbReference type="EC" id="1.1.1.49" evidence="7"/>
<keyword evidence="3 7" id="KW-0313">Glucose metabolism</keyword>
<feature type="domain" description="Glucose-6-phosphate dehydrogenase NAD-binding" evidence="8">
    <location>
        <begin position="14"/>
        <end position="187"/>
    </location>
</feature>
<dbReference type="PRINTS" id="PR00079">
    <property type="entry name" value="G6PDHDRGNASE"/>
</dbReference>
<dbReference type="GO" id="GO:0050661">
    <property type="term" value="F:NADP binding"/>
    <property type="evidence" value="ECO:0007669"/>
    <property type="project" value="UniProtKB-UniRule"/>
</dbReference>
<dbReference type="EMBL" id="FORA01000001">
    <property type="protein sequence ID" value="SFI40062.1"/>
    <property type="molecule type" value="Genomic_DNA"/>
</dbReference>
<evidence type="ECO:0000256" key="5">
    <source>
        <dbReference type="ARBA" id="ARBA00023002"/>
    </source>
</evidence>
<evidence type="ECO:0000259" key="8">
    <source>
        <dbReference type="Pfam" id="PF00479"/>
    </source>
</evidence>
<dbReference type="Pfam" id="PF00479">
    <property type="entry name" value="G6PD_N"/>
    <property type="match status" value="1"/>
</dbReference>
<sequence length="484" mass="54471">MVSRTIPVDTFDLVLFGATGDLARRKILPSLYRRFVAGQMPEDARVIGAARSEMDDAAFRKLVAEALEEFVSKAKRDKDTIKAFLAQCSYIPIDAMGDGGWKELKASVRDDVVKAFYFSVAPSIFGPLAEKLRSFGIACENSRLVVEKPFGVDLETARKLNTDLAASFDETQIYRIDHFLGKETVQNLMAVRFANVLFEPLWNERYIDHVQITVAETVGVGGRGSYYDKSGAMRDMVQNHLMQLLCLTAMEPPSQFEPDRLRDEKLKVIRALDPVSPKDVVRGQYKAGENPSYVKDAENPDSRTESFIAMKIGISNWRWKHTPFYLRTGKRMTKRMSEIVIQFKETPHSIFERDEGSTANSLTIRLQPDEGIDLSVTIKEPGPGGMRLVNVPLDMSFADALGPDGQEIPDAYERLIMDVIRGNQTLFMRGDEVEAAWAWTDPIIGGWVERGDKPQAYAQGSSGPEEALMLMHRDGRRWRDLEEG</sequence>
<dbReference type="InterPro" id="IPR001282">
    <property type="entry name" value="G6P_DH"/>
</dbReference>
<dbReference type="RefSeq" id="WP_092777203.1">
    <property type="nucleotide sequence ID" value="NZ_FORA01000001.1"/>
</dbReference>
<evidence type="ECO:0000313" key="10">
    <source>
        <dbReference type="EMBL" id="SFI40062.1"/>
    </source>
</evidence>
<dbReference type="InterPro" id="IPR019796">
    <property type="entry name" value="G6P_DH_AS"/>
</dbReference>
<evidence type="ECO:0000259" key="9">
    <source>
        <dbReference type="Pfam" id="PF02781"/>
    </source>
</evidence>
<evidence type="ECO:0000256" key="2">
    <source>
        <dbReference type="ARBA" id="ARBA00009975"/>
    </source>
</evidence>
<dbReference type="SUPFAM" id="SSF55347">
    <property type="entry name" value="Glyceraldehyde-3-phosphate dehydrogenase-like, C-terminal domain"/>
    <property type="match status" value="1"/>
</dbReference>
<feature type="binding site" evidence="7">
    <location>
        <begin position="17"/>
        <end position="24"/>
    </location>
    <ligand>
        <name>NADP(+)</name>
        <dbReference type="ChEBI" id="CHEBI:58349"/>
    </ligand>
</feature>
<keyword evidence="5 7" id="KW-0560">Oxidoreductase</keyword>
<comment type="similarity">
    <text evidence="2 7">Belongs to the glucose-6-phosphate dehydrogenase family.</text>
</comment>
<feature type="binding site" evidence="7">
    <location>
        <position position="216"/>
    </location>
    <ligand>
        <name>substrate</name>
    </ligand>
</feature>
<dbReference type="PIRSF" id="PIRSF000110">
    <property type="entry name" value="G6PD"/>
    <property type="match status" value="1"/>
</dbReference>
<feature type="binding site" evidence="7">
    <location>
        <position position="235"/>
    </location>
    <ligand>
        <name>substrate</name>
    </ligand>
</feature>
<evidence type="ECO:0000313" key="11">
    <source>
        <dbReference type="Proteomes" id="UP000199110"/>
    </source>
</evidence>
<name>A0A1I3HWM1_9RHOB</name>
<dbReference type="Gene3D" id="3.30.360.10">
    <property type="entry name" value="Dihydrodipicolinate Reductase, domain 2"/>
    <property type="match status" value="1"/>
</dbReference>
<keyword evidence="4 7" id="KW-0521">NADP</keyword>
<reference evidence="10 11" key="1">
    <citation type="submission" date="2016-10" db="EMBL/GenBank/DDBJ databases">
        <authorList>
            <person name="de Groot N.N."/>
        </authorList>
    </citation>
    <scope>NUCLEOTIDE SEQUENCE [LARGE SCALE GENOMIC DNA]</scope>
    <source>
        <strain evidence="10 11">DSM 19073</strain>
    </source>
</reference>
<comment type="caution">
    <text evidence="7">Lacks conserved residue(s) required for the propagation of feature annotation.</text>
</comment>
<keyword evidence="6 7" id="KW-0119">Carbohydrate metabolism</keyword>
<dbReference type="Gene3D" id="3.40.50.720">
    <property type="entry name" value="NAD(P)-binding Rossmann-like Domain"/>
    <property type="match status" value="1"/>
</dbReference>
<feature type="binding site" evidence="7">
    <location>
        <position position="178"/>
    </location>
    <ligand>
        <name>substrate</name>
    </ligand>
</feature>
<dbReference type="PROSITE" id="PS00069">
    <property type="entry name" value="G6P_DEHYDROGENASE"/>
    <property type="match status" value="1"/>
</dbReference>
<dbReference type="OrthoDB" id="9802739at2"/>
<dbReference type="SUPFAM" id="SSF51735">
    <property type="entry name" value="NAD(P)-binding Rossmann-fold domains"/>
    <property type="match status" value="1"/>
</dbReference>
<dbReference type="STRING" id="390807.SAMN04488095_0731"/>
<evidence type="ECO:0000256" key="1">
    <source>
        <dbReference type="ARBA" id="ARBA00004937"/>
    </source>
</evidence>
<dbReference type="InterPro" id="IPR022675">
    <property type="entry name" value="G6P_DH_C"/>
</dbReference>
<feature type="binding site" evidence="7">
    <location>
        <position position="330"/>
    </location>
    <ligand>
        <name>substrate</name>
    </ligand>
</feature>
<comment type="function">
    <text evidence="7">Catalyzes the oxidation of glucose 6-phosphate to 6-phosphogluconolactone.</text>
</comment>
<keyword evidence="11" id="KW-1185">Reference proteome</keyword>
<feature type="binding site" evidence="7">
    <location>
        <position position="148"/>
    </location>
    <ligand>
        <name>NADP(+)</name>
        <dbReference type="ChEBI" id="CHEBI:58349"/>
    </ligand>
</feature>
<dbReference type="PANTHER" id="PTHR23429:SF0">
    <property type="entry name" value="GLUCOSE-6-PHOSPHATE 1-DEHYDROGENASE"/>
    <property type="match status" value="1"/>
</dbReference>
<dbReference type="Pfam" id="PF02781">
    <property type="entry name" value="G6PD_C"/>
    <property type="match status" value="1"/>
</dbReference>
<evidence type="ECO:0000256" key="3">
    <source>
        <dbReference type="ARBA" id="ARBA00022526"/>
    </source>
</evidence>
<protein>
    <recommendedName>
        <fullName evidence="7">Glucose-6-phosphate 1-dehydrogenase</fullName>
        <shortName evidence="7">G6PD</shortName>
        <ecNumber evidence="7">1.1.1.49</ecNumber>
    </recommendedName>
</protein>
<dbReference type="InterPro" id="IPR022674">
    <property type="entry name" value="G6P_DH_NAD-bd"/>
</dbReference>
<dbReference type="GO" id="GO:0004345">
    <property type="term" value="F:glucose-6-phosphate dehydrogenase activity"/>
    <property type="evidence" value="ECO:0007669"/>
    <property type="project" value="UniProtKB-UniRule"/>
</dbReference>
<dbReference type="UniPathway" id="UPA00115">
    <property type="reaction ID" value="UER00408"/>
</dbReference>
<comment type="catalytic activity">
    <reaction evidence="7">
        <text>D-glucose 6-phosphate + NADP(+) = 6-phospho-D-glucono-1,5-lactone + NADPH + H(+)</text>
        <dbReference type="Rhea" id="RHEA:15841"/>
        <dbReference type="ChEBI" id="CHEBI:15378"/>
        <dbReference type="ChEBI" id="CHEBI:57783"/>
        <dbReference type="ChEBI" id="CHEBI:57955"/>
        <dbReference type="ChEBI" id="CHEBI:58349"/>
        <dbReference type="ChEBI" id="CHEBI:61548"/>
        <dbReference type="EC" id="1.1.1.49"/>
    </reaction>
</comment>
<organism evidence="10 11">
    <name type="scientific">Jannaschia pohangensis</name>
    <dbReference type="NCBI Taxonomy" id="390807"/>
    <lineage>
        <taxon>Bacteria</taxon>
        <taxon>Pseudomonadati</taxon>
        <taxon>Pseudomonadota</taxon>
        <taxon>Alphaproteobacteria</taxon>
        <taxon>Rhodobacterales</taxon>
        <taxon>Roseobacteraceae</taxon>
        <taxon>Jannaschia</taxon>
    </lineage>
</organism>
<dbReference type="GO" id="GO:0006006">
    <property type="term" value="P:glucose metabolic process"/>
    <property type="evidence" value="ECO:0007669"/>
    <property type="project" value="UniProtKB-KW"/>
</dbReference>
<feature type="binding site" evidence="7">
    <location>
        <position position="51"/>
    </location>
    <ligand>
        <name>NADP(+)</name>
        <dbReference type="ChEBI" id="CHEBI:58349"/>
    </ligand>
</feature>
<evidence type="ECO:0000256" key="7">
    <source>
        <dbReference type="HAMAP-Rule" id="MF_00966"/>
    </source>
</evidence>
<evidence type="ECO:0000256" key="4">
    <source>
        <dbReference type="ARBA" id="ARBA00022857"/>
    </source>
</evidence>
<dbReference type="PANTHER" id="PTHR23429">
    <property type="entry name" value="GLUCOSE-6-PHOSPHATE 1-DEHYDROGENASE G6PD"/>
    <property type="match status" value="1"/>
</dbReference>
<dbReference type="GO" id="GO:0009051">
    <property type="term" value="P:pentose-phosphate shunt, oxidative branch"/>
    <property type="evidence" value="ECO:0007669"/>
    <property type="project" value="TreeGrafter"/>
</dbReference>
<dbReference type="InterPro" id="IPR036291">
    <property type="entry name" value="NAD(P)-bd_dom_sf"/>
</dbReference>
<dbReference type="Proteomes" id="UP000199110">
    <property type="component" value="Unassembled WGS sequence"/>
</dbReference>